<dbReference type="GO" id="GO:0008855">
    <property type="term" value="F:exodeoxyribonuclease VII activity"/>
    <property type="evidence" value="ECO:0007669"/>
    <property type="project" value="UniProtKB-UniRule"/>
</dbReference>
<comment type="catalytic activity">
    <reaction evidence="5 6">
        <text>Exonucleolytic cleavage in either 5'- to 3'- or 3'- to 5'-direction to yield nucleoside 5'-phosphates.</text>
        <dbReference type="EC" id="3.1.11.6"/>
    </reaction>
</comment>
<dbReference type="InterPro" id="IPR025824">
    <property type="entry name" value="OB-fold_nuc-bd_dom"/>
</dbReference>
<dbReference type="EC" id="3.1.11.6" evidence="5"/>
<keyword evidence="11" id="KW-1185">Reference proteome</keyword>
<comment type="subcellular location">
    <subcellularLocation>
        <location evidence="5 6">Cytoplasm</location>
    </subcellularLocation>
</comment>
<dbReference type="PANTHER" id="PTHR30008">
    <property type="entry name" value="EXODEOXYRIBONUCLEASE 7 LARGE SUBUNIT"/>
    <property type="match status" value="1"/>
</dbReference>
<keyword evidence="1 5" id="KW-0963">Cytoplasm</keyword>
<evidence type="ECO:0000259" key="8">
    <source>
        <dbReference type="Pfam" id="PF02601"/>
    </source>
</evidence>
<sequence>MTVTALTKYLKRKMDTDPHLRNIWLRGEISNFKHHSRGHMYMTIKDDQAKIQAVMFAGNNRNMKFQPENGMNVLIKGELSVYEAYGQYQLYIGQMEPDGIGALYLAFEQLKEKLHKEGLFDPIHKKQVPSFPEHIGVITSPTGAAVRDIITTVKRRYPRCAITVLPVLVQGPSAATSIKNAIETANEKGHFDTLIVGRGGGSIEELWSFNEEIVVRAIFASKIPIISAVGHETDTTISDFVSDLRAPTPTGAAELAVPSQAELMERINTLRKILIRDMQRDIVNHQQYLARILQSYAFRYPEQLIKQKEQELDNQLEQLQRTIKKQSKEQDQAFRYLFKRLHTQHPQKQLAEAKSSLDKALKQQHYFMAQTIKQHEIKLINTIEKLSLVNPLEILKRGFALPYTTNGEMIKSVNRVRENDNIMVRLQDGQLNCKVIEVEEGSTDEK</sequence>
<evidence type="ECO:0000256" key="1">
    <source>
        <dbReference type="ARBA" id="ARBA00022490"/>
    </source>
</evidence>
<dbReference type="InterPro" id="IPR003753">
    <property type="entry name" value="Exonuc_VII_L"/>
</dbReference>
<comment type="function">
    <text evidence="5">Bidirectionally degrades single-stranded DNA into large acid-insoluble oligonucleotides, which are then degraded further into small acid-soluble oligonucleotides.</text>
</comment>
<keyword evidence="7" id="KW-0175">Coiled coil</keyword>
<dbReference type="GO" id="GO:0006308">
    <property type="term" value="P:DNA catabolic process"/>
    <property type="evidence" value="ECO:0007669"/>
    <property type="project" value="UniProtKB-UniRule"/>
</dbReference>
<gene>
    <name evidence="5" type="primary">xseA</name>
    <name evidence="10" type="ORF">J2Z64_002491</name>
</gene>
<evidence type="ECO:0000256" key="3">
    <source>
        <dbReference type="ARBA" id="ARBA00022801"/>
    </source>
</evidence>
<accession>A0A9X1CBZ3</accession>
<dbReference type="GO" id="GO:0005737">
    <property type="term" value="C:cytoplasm"/>
    <property type="evidence" value="ECO:0007669"/>
    <property type="project" value="UniProtKB-SubCell"/>
</dbReference>
<comment type="similarity">
    <text evidence="5 6">Belongs to the XseA family.</text>
</comment>
<protein>
    <recommendedName>
        <fullName evidence="5">Exodeoxyribonuclease 7 large subunit</fullName>
        <ecNumber evidence="5">3.1.11.6</ecNumber>
    </recommendedName>
    <alternativeName>
        <fullName evidence="5">Exodeoxyribonuclease VII large subunit</fullName>
        <shortName evidence="5">Exonuclease VII large subunit</shortName>
    </alternativeName>
</protein>
<evidence type="ECO:0000313" key="10">
    <source>
        <dbReference type="EMBL" id="MBP2078234.1"/>
    </source>
</evidence>
<organism evidence="10 11">
    <name type="scientific">Oceanobacillus polygoni</name>
    <dbReference type="NCBI Taxonomy" id="1235259"/>
    <lineage>
        <taxon>Bacteria</taxon>
        <taxon>Bacillati</taxon>
        <taxon>Bacillota</taxon>
        <taxon>Bacilli</taxon>
        <taxon>Bacillales</taxon>
        <taxon>Bacillaceae</taxon>
        <taxon>Oceanobacillus</taxon>
    </lineage>
</organism>
<keyword evidence="2 5" id="KW-0540">Nuclease</keyword>
<feature type="domain" description="Exonuclease VII large subunit C-terminal" evidence="8">
    <location>
        <begin position="119"/>
        <end position="434"/>
    </location>
</feature>
<dbReference type="NCBIfam" id="TIGR00237">
    <property type="entry name" value="xseA"/>
    <property type="match status" value="1"/>
</dbReference>
<feature type="domain" description="OB-fold nucleic acid binding" evidence="9">
    <location>
        <begin position="1"/>
        <end position="96"/>
    </location>
</feature>
<comment type="caution">
    <text evidence="10">The sequence shown here is derived from an EMBL/GenBank/DDBJ whole genome shotgun (WGS) entry which is preliminary data.</text>
</comment>
<dbReference type="GO" id="GO:0003676">
    <property type="term" value="F:nucleic acid binding"/>
    <property type="evidence" value="ECO:0007669"/>
    <property type="project" value="InterPro"/>
</dbReference>
<feature type="coiled-coil region" evidence="7">
    <location>
        <begin position="302"/>
        <end position="329"/>
    </location>
</feature>
<reference evidence="10" key="1">
    <citation type="submission" date="2021-03" db="EMBL/GenBank/DDBJ databases">
        <title>Genomic Encyclopedia of Type Strains, Phase IV (KMG-IV): sequencing the most valuable type-strain genomes for metagenomic binning, comparative biology and taxonomic classification.</title>
        <authorList>
            <person name="Goeker M."/>
        </authorList>
    </citation>
    <scope>NUCLEOTIDE SEQUENCE</scope>
    <source>
        <strain evidence="10">DSM 107338</strain>
    </source>
</reference>
<dbReference type="PANTHER" id="PTHR30008:SF0">
    <property type="entry name" value="EXODEOXYRIBONUCLEASE 7 LARGE SUBUNIT"/>
    <property type="match status" value="1"/>
</dbReference>
<evidence type="ECO:0000256" key="2">
    <source>
        <dbReference type="ARBA" id="ARBA00022722"/>
    </source>
</evidence>
<dbReference type="Pfam" id="PF13742">
    <property type="entry name" value="tRNA_anti_2"/>
    <property type="match status" value="1"/>
</dbReference>
<evidence type="ECO:0000256" key="6">
    <source>
        <dbReference type="RuleBase" id="RU004355"/>
    </source>
</evidence>
<evidence type="ECO:0000256" key="4">
    <source>
        <dbReference type="ARBA" id="ARBA00022839"/>
    </source>
</evidence>
<keyword evidence="3 5" id="KW-0378">Hydrolase</keyword>
<dbReference type="InterPro" id="IPR020579">
    <property type="entry name" value="Exonuc_VII_lsu_C"/>
</dbReference>
<dbReference type="GO" id="GO:0009318">
    <property type="term" value="C:exodeoxyribonuclease VII complex"/>
    <property type="evidence" value="ECO:0007669"/>
    <property type="project" value="UniProtKB-UniRule"/>
</dbReference>
<evidence type="ECO:0000256" key="7">
    <source>
        <dbReference type="SAM" id="Coils"/>
    </source>
</evidence>
<dbReference type="HAMAP" id="MF_00378">
    <property type="entry name" value="Exonuc_7_L"/>
    <property type="match status" value="1"/>
</dbReference>
<evidence type="ECO:0000256" key="5">
    <source>
        <dbReference type="HAMAP-Rule" id="MF_00378"/>
    </source>
</evidence>
<dbReference type="EMBL" id="JAGGMB010000007">
    <property type="protein sequence ID" value="MBP2078234.1"/>
    <property type="molecule type" value="Genomic_DNA"/>
</dbReference>
<name>A0A9X1CBZ3_9BACI</name>
<dbReference type="AlphaFoldDB" id="A0A9X1CBZ3"/>
<dbReference type="Pfam" id="PF02601">
    <property type="entry name" value="Exonuc_VII_L"/>
    <property type="match status" value="1"/>
</dbReference>
<keyword evidence="4 5" id="KW-0269">Exonuclease</keyword>
<comment type="subunit">
    <text evidence="5">Heterooligomer composed of large and small subunits.</text>
</comment>
<evidence type="ECO:0000313" key="11">
    <source>
        <dbReference type="Proteomes" id="UP001138793"/>
    </source>
</evidence>
<dbReference type="CDD" id="cd04489">
    <property type="entry name" value="ExoVII_LU_OBF"/>
    <property type="match status" value="1"/>
</dbReference>
<evidence type="ECO:0000259" key="9">
    <source>
        <dbReference type="Pfam" id="PF13742"/>
    </source>
</evidence>
<dbReference type="Proteomes" id="UP001138793">
    <property type="component" value="Unassembled WGS sequence"/>
</dbReference>
<proteinExistence type="inferred from homology"/>